<evidence type="ECO:0000256" key="2">
    <source>
        <dbReference type="ARBA" id="ARBA00022729"/>
    </source>
</evidence>
<dbReference type="Pfam" id="PF01453">
    <property type="entry name" value="B_lectin"/>
    <property type="match status" value="1"/>
</dbReference>
<keyword evidence="5" id="KW-0812">Transmembrane</keyword>
<evidence type="ECO:0000256" key="6">
    <source>
        <dbReference type="SAM" id="SignalP"/>
    </source>
</evidence>
<dbReference type="SUPFAM" id="SSF51110">
    <property type="entry name" value="alpha-D-mannose-specific plant lectins"/>
    <property type="match status" value="1"/>
</dbReference>
<dbReference type="InterPro" id="IPR001480">
    <property type="entry name" value="Bulb-type_lectin_dom"/>
</dbReference>
<keyword evidence="5" id="KW-1133">Transmembrane helix</keyword>
<sequence length="496" mass="54999">MSQTHHPHHLQLLLLFLLLSLTSSTPTPQKLQQGFSASPLSTTTSSFQPLLTDPTSNFSLGFLRHNQNLLSLAILHVSSSQPFWLANPTHPASWSPTTLLSFFNGTLLLSDTSTNLLYWSTPTTPGDTLLLLNTSNLIITHQNNTTPLWQSFHIPSNTLVQDQNFTSNMSLDYYHPSSKTLYSLRLGDDFMGLFASYGSRELLYWKRTPLEAKAEIKEGEGPIYARVNTDGYLGMYQASSKPVDVQMFNTFQQTTSFLIVRLEPDGNLRGYYWDGNNWVLNYEAITETCDFPSPCGSYGLCTPGGTGCSCLDNRTRFEPDGCFSYNGNNDDNLCTEGVISGESNNNYFVIRRSGVEPPNKELLGFVTTTSLAECEGLCEKNCSCWGALYSNSTGFCYVLDYPVQTMVGTGDGSKVGYFKVRKEEEGKNRVRVRVGVVIAVLVGVSVVVVGVGIWIMRWRRRKGVNGIMKEENGASPGPYKNLESASFRSIEMCNGL</sequence>
<name>A0AAN9HR20_CROPI</name>
<dbReference type="InterPro" id="IPR036426">
    <property type="entry name" value="Bulb-type_lectin_dom_sf"/>
</dbReference>
<evidence type="ECO:0000256" key="4">
    <source>
        <dbReference type="ARBA" id="ARBA00023180"/>
    </source>
</evidence>
<protein>
    <recommendedName>
        <fullName evidence="11">Apple domain-containing protein</fullName>
    </recommendedName>
</protein>
<dbReference type="InterPro" id="IPR035446">
    <property type="entry name" value="SLSG/EP1"/>
</dbReference>
<gene>
    <name evidence="9" type="ORF">RIF29_39796</name>
</gene>
<feature type="domain" description="Bulb-type lectin" evidence="7">
    <location>
        <begin position="36"/>
        <end position="152"/>
    </location>
</feature>
<dbReference type="PIRSF" id="PIRSF002686">
    <property type="entry name" value="SLG"/>
    <property type="match status" value="1"/>
</dbReference>
<feature type="domain" description="Apple" evidence="8">
    <location>
        <begin position="334"/>
        <end position="422"/>
    </location>
</feature>
<dbReference type="Gene3D" id="2.90.10.10">
    <property type="entry name" value="Bulb-type lectin domain"/>
    <property type="match status" value="1"/>
</dbReference>
<dbReference type="InterPro" id="IPR003609">
    <property type="entry name" value="Pan_app"/>
</dbReference>
<feature type="chain" id="PRO_5042969139" description="Apple domain-containing protein" evidence="6">
    <location>
        <begin position="25"/>
        <end position="496"/>
    </location>
</feature>
<feature type="signal peptide" evidence="6">
    <location>
        <begin position="1"/>
        <end position="24"/>
    </location>
</feature>
<accession>A0AAN9HR20</accession>
<keyword evidence="2 6" id="KW-0732">Signal</keyword>
<dbReference type="EMBL" id="JAYWIO010000008">
    <property type="protein sequence ID" value="KAK7244967.1"/>
    <property type="molecule type" value="Genomic_DNA"/>
</dbReference>
<dbReference type="Pfam" id="PF00954">
    <property type="entry name" value="S_locus_glycop"/>
    <property type="match status" value="1"/>
</dbReference>
<keyword evidence="3" id="KW-1015">Disulfide bond</keyword>
<evidence type="ECO:0000313" key="10">
    <source>
        <dbReference type="Proteomes" id="UP001372338"/>
    </source>
</evidence>
<evidence type="ECO:0000256" key="3">
    <source>
        <dbReference type="ARBA" id="ARBA00023157"/>
    </source>
</evidence>
<dbReference type="PANTHER" id="PTHR32444:SF108">
    <property type="entry name" value="OS02G0527900 PROTEIN"/>
    <property type="match status" value="1"/>
</dbReference>
<organism evidence="9 10">
    <name type="scientific">Crotalaria pallida</name>
    <name type="common">Smooth rattlebox</name>
    <name type="synonym">Crotalaria striata</name>
    <dbReference type="NCBI Taxonomy" id="3830"/>
    <lineage>
        <taxon>Eukaryota</taxon>
        <taxon>Viridiplantae</taxon>
        <taxon>Streptophyta</taxon>
        <taxon>Embryophyta</taxon>
        <taxon>Tracheophyta</taxon>
        <taxon>Spermatophyta</taxon>
        <taxon>Magnoliopsida</taxon>
        <taxon>eudicotyledons</taxon>
        <taxon>Gunneridae</taxon>
        <taxon>Pentapetalae</taxon>
        <taxon>rosids</taxon>
        <taxon>fabids</taxon>
        <taxon>Fabales</taxon>
        <taxon>Fabaceae</taxon>
        <taxon>Papilionoideae</taxon>
        <taxon>50 kb inversion clade</taxon>
        <taxon>genistoids sensu lato</taxon>
        <taxon>core genistoids</taxon>
        <taxon>Crotalarieae</taxon>
        <taxon>Crotalaria</taxon>
    </lineage>
</organism>
<dbReference type="AlphaFoldDB" id="A0AAN9HR20"/>
<dbReference type="PANTHER" id="PTHR32444">
    <property type="entry name" value="BULB-TYPE LECTIN DOMAIN-CONTAINING PROTEIN"/>
    <property type="match status" value="1"/>
</dbReference>
<evidence type="ECO:0000256" key="5">
    <source>
        <dbReference type="SAM" id="Phobius"/>
    </source>
</evidence>
<dbReference type="Proteomes" id="UP001372338">
    <property type="component" value="Unassembled WGS sequence"/>
</dbReference>
<keyword evidence="4" id="KW-0325">Glycoprotein</keyword>
<proteinExistence type="predicted"/>
<evidence type="ECO:0000259" key="8">
    <source>
        <dbReference type="PROSITE" id="PS50948"/>
    </source>
</evidence>
<comment type="caution">
    <text evidence="9">The sequence shown here is derived from an EMBL/GenBank/DDBJ whole genome shotgun (WGS) entry which is preliminary data.</text>
</comment>
<dbReference type="PROSITE" id="PS50948">
    <property type="entry name" value="PAN"/>
    <property type="match status" value="1"/>
</dbReference>
<evidence type="ECO:0000259" key="7">
    <source>
        <dbReference type="PROSITE" id="PS50927"/>
    </source>
</evidence>
<evidence type="ECO:0000313" key="9">
    <source>
        <dbReference type="EMBL" id="KAK7244967.1"/>
    </source>
</evidence>
<comment type="function">
    <text evidence="1">Involved in sporophytic self-incompatibility system (the inability of flowering plants to achieve self-fertilization).</text>
</comment>
<dbReference type="InterPro" id="IPR000858">
    <property type="entry name" value="S_locus_glycoprot_dom"/>
</dbReference>
<keyword evidence="10" id="KW-1185">Reference proteome</keyword>
<reference evidence="9 10" key="1">
    <citation type="submission" date="2024-01" db="EMBL/GenBank/DDBJ databases">
        <title>The genomes of 5 underutilized Papilionoideae crops provide insights into root nodulation and disease resistanc.</title>
        <authorList>
            <person name="Yuan L."/>
        </authorList>
    </citation>
    <scope>NUCLEOTIDE SEQUENCE [LARGE SCALE GENOMIC DNA]</scope>
    <source>
        <strain evidence="9">ZHUSHIDOU_FW_LH</strain>
        <tissue evidence="9">Leaf</tissue>
    </source>
</reference>
<feature type="transmembrane region" description="Helical" evidence="5">
    <location>
        <begin position="434"/>
        <end position="455"/>
    </location>
</feature>
<dbReference type="GO" id="GO:0048544">
    <property type="term" value="P:recognition of pollen"/>
    <property type="evidence" value="ECO:0007669"/>
    <property type="project" value="InterPro"/>
</dbReference>
<dbReference type="PROSITE" id="PS50927">
    <property type="entry name" value="BULB_LECTIN"/>
    <property type="match status" value="1"/>
</dbReference>
<keyword evidence="5" id="KW-0472">Membrane</keyword>
<evidence type="ECO:0000256" key="1">
    <source>
        <dbReference type="ARBA" id="ARBA00003061"/>
    </source>
</evidence>
<evidence type="ECO:0008006" key="11">
    <source>
        <dbReference type="Google" id="ProtNLM"/>
    </source>
</evidence>